<evidence type="ECO:0000313" key="2">
    <source>
        <dbReference type="Proteomes" id="UP000294820"/>
    </source>
</evidence>
<protein>
    <submittedName>
        <fullName evidence="1">Uncharacterized protein</fullName>
    </submittedName>
</protein>
<accession>A0A375AFR6</accession>
<organism evidence="1 2">
    <name type="scientific">Dickeya aquatica</name>
    <dbReference type="NCBI Taxonomy" id="1401087"/>
    <lineage>
        <taxon>Bacteria</taxon>
        <taxon>Pseudomonadati</taxon>
        <taxon>Pseudomonadota</taxon>
        <taxon>Gammaproteobacteria</taxon>
        <taxon>Enterobacterales</taxon>
        <taxon>Pectobacteriaceae</taxon>
        <taxon>Dickeya</taxon>
    </lineage>
</organism>
<keyword evidence="2" id="KW-1185">Reference proteome</keyword>
<dbReference type="KEGG" id="daq:DAQ1742_04120"/>
<evidence type="ECO:0000313" key="1">
    <source>
        <dbReference type="EMBL" id="SLM64885.1"/>
    </source>
</evidence>
<dbReference type="EMBL" id="LT615367">
    <property type="protein sequence ID" value="SLM64885.1"/>
    <property type="molecule type" value="Genomic_DNA"/>
</dbReference>
<sequence length="39" mass="4412">MKTVTSIDSIFTVITCLKVRLPACIFIHHNVWNKNAALI</sequence>
<reference evidence="1 2" key="1">
    <citation type="submission" date="2016-09" db="EMBL/GenBank/DDBJ databases">
        <authorList>
            <person name="Reverchon S."/>
            <person name="Nasser W."/>
            <person name="Leonard S."/>
            <person name="Brochier C."/>
            <person name="Duprey A."/>
        </authorList>
    </citation>
    <scope>NUCLEOTIDE SEQUENCE [LARGE SCALE GENOMIC DNA]</scope>
    <source>
        <strain evidence="1 2">174/2</strain>
    </source>
</reference>
<dbReference type="AlphaFoldDB" id="A0A375AFR6"/>
<proteinExistence type="predicted"/>
<dbReference type="Proteomes" id="UP000294820">
    <property type="component" value="Chromosome 1"/>
</dbReference>
<gene>
    <name evidence="1" type="ORF">DAQ1742_04120</name>
</gene>
<name>A0A375AFR6_9GAMM</name>